<feature type="region of interest" description="Disordered" evidence="1">
    <location>
        <begin position="1"/>
        <end position="20"/>
    </location>
</feature>
<dbReference type="EMBL" id="JAINUF010000006">
    <property type="protein sequence ID" value="KAJ8356100.1"/>
    <property type="molecule type" value="Genomic_DNA"/>
</dbReference>
<gene>
    <name evidence="2" type="ORF">SKAU_G00188940</name>
</gene>
<accession>A0A9Q1FD23</accession>
<evidence type="ECO:0000256" key="1">
    <source>
        <dbReference type="SAM" id="MobiDB-lite"/>
    </source>
</evidence>
<evidence type="ECO:0000313" key="2">
    <source>
        <dbReference type="EMBL" id="KAJ8356100.1"/>
    </source>
</evidence>
<comment type="caution">
    <text evidence="2">The sequence shown here is derived from an EMBL/GenBank/DDBJ whole genome shotgun (WGS) entry which is preliminary data.</text>
</comment>
<reference evidence="2" key="1">
    <citation type="journal article" date="2023" name="Science">
        <title>Genome structures resolve the early diversification of teleost fishes.</title>
        <authorList>
            <person name="Parey E."/>
            <person name="Louis A."/>
            <person name="Montfort J."/>
            <person name="Bouchez O."/>
            <person name="Roques C."/>
            <person name="Iampietro C."/>
            <person name="Lluch J."/>
            <person name="Castinel A."/>
            <person name="Donnadieu C."/>
            <person name="Desvignes T."/>
            <person name="Floi Bucao C."/>
            <person name="Jouanno E."/>
            <person name="Wen M."/>
            <person name="Mejri S."/>
            <person name="Dirks R."/>
            <person name="Jansen H."/>
            <person name="Henkel C."/>
            <person name="Chen W.J."/>
            <person name="Zahm M."/>
            <person name="Cabau C."/>
            <person name="Klopp C."/>
            <person name="Thompson A.W."/>
            <person name="Robinson-Rechavi M."/>
            <person name="Braasch I."/>
            <person name="Lecointre G."/>
            <person name="Bobe J."/>
            <person name="Postlethwait J.H."/>
            <person name="Berthelot C."/>
            <person name="Roest Crollius H."/>
            <person name="Guiguen Y."/>
        </authorList>
    </citation>
    <scope>NUCLEOTIDE SEQUENCE</scope>
    <source>
        <strain evidence="2">WJC10195</strain>
    </source>
</reference>
<sequence>MVPFERMSRGSIRNRRHRYEGRLRRDTALGVQQRPHYRFLRNPRARVGHVSHMHADTPDNGAPLLVRRVPTESERGAGRRGQPVRQLASDSDVSSEGCQA</sequence>
<dbReference type="AlphaFoldDB" id="A0A9Q1FD23"/>
<feature type="compositionally biased region" description="Polar residues" evidence="1">
    <location>
        <begin position="88"/>
        <end position="100"/>
    </location>
</feature>
<organism evidence="2 3">
    <name type="scientific">Synaphobranchus kaupii</name>
    <name type="common">Kaup's arrowtooth eel</name>
    <dbReference type="NCBI Taxonomy" id="118154"/>
    <lineage>
        <taxon>Eukaryota</taxon>
        <taxon>Metazoa</taxon>
        <taxon>Chordata</taxon>
        <taxon>Craniata</taxon>
        <taxon>Vertebrata</taxon>
        <taxon>Euteleostomi</taxon>
        <taxon>Actinopterygii</taxon>
        <taxon>Neopterygii</taxon>
        <taxon>Teleostei</taxon>
        <taxon>Anguilliformes</taxon>
        <taxon>Synaphobranchidae</taxon>
        <taxon>Synaphobranchus</taxon>
    </lineage>
</organism>
<evidence type="ECO:0000313" key="3">
    <source>
        <dbReference type="Proteomes" id="UP001152622"/>
    </source>
</evidence>
<feature type="region of interest" description="Disordered" evidence="1">
    <location>
        <begin position="71"/>
        <end position="100"/>
    </location>
</feature>
<proteinExistence type="predicted"/>
<protein>
    <submittedName>
        <fullName evidence="2">Uncharacterized protein</fullName>
    </submittedName>
</protein>
<keyword evidence="3" id="KW-1185">Reference proteome</keyword>
<dbReference type="Proteomes" id="UP001152622">
    <property type="component" value="Chromosome 6"/>
</dbReference>
<name>A0A9Q1FD23_SYNKA</name>